<gene>
    <name evidence="4" type="ORF">P4G45_04685</name>
    <name evidence="5" type="ORF">P8936_04650</name>
</gene>
<evidence type="ECO:0000313" key="4">
    <source>
        <dbReference type="EMBL" id="XBH11027.1"/>
    </source>
</evidence>
<dbReference type="EMBL" id="CP121194">
    <property type="protein sequence ID" value="XBH11027.1"/>
    <property type="molecule type" value="Genomic_DNA"/>
</dbReference>
<keyword evidence="1 2" id="KW-0238">DNA-binding</keyword>
<feature type="domain" description="HTH tetR-type" evidence="3">
    <location>
        <begin position="13"/>
        <end position="73"/>
    </location>
</feature>
<accession>A0AAU7D1K3</accession>
<dbReference type="PRINTS" id="PR00455">
    <property type="entry name" value="HTHTETR"/>
</dbReference>
<dbReference type="PROSITE" id="PS50977">
    <property type="entry name" value="HTH_TETR_2"/>
    <property type="match status" value="1"/>
</dbReference>
<organism evidence="4">
    <name type="scientific">Edaphobacter paludis</name>
    <dbReference type="NCBI Taxonomy" id="3035702"/>
    <lineage>
        <taxon>Bacteria</taxon>
        <taxon>Pseudomonadati</taxon>
        <taxon>Acidobacteriota</taxon>
        <taxon>Terriglobia</taxon>
        <taxon>Terriglobales</taxon>
        <taxon>Acidobacteriaceae</taxon>
        <taxon>Edaphobacter</taxon>
    </lineage>
</organism>
<dbReference type="GO" id="GO:0003677">
    <property type="term" value="F:DNA binding"/>
    <property type="evidence" value="ECO:0007669"/>
    <property type="project" value="UniProtKB-UniRule"/>
</dbReference>
<sequence length="243" mass="27326">MKTSKQPAADSSDKTRERILRAALHEFSAHGLAGARTDAIAESAKVNKALLYYYFKNKESLYAAAFEEVLDSVLKNTHAVLETKCTPGEHLLRLALNHFDRILTQHEFQSLIQQEMVRFQHGETTSMPLLATRVFSPLLKKIQATVQEGIRSGELCSVDWMQVMYSSFGPNVFYFMSAPMMRLTLSFEPFDPAIIESRRKATINFLGNALFVDRAQGAKLARRVLAAMPMPAIGNPSRLERTL</sequence>
<dbReference type="InterPro" id="IPR001647">
    <property type="entry name" value="HTH_TetR"/>
</dbReference>
<dbReference type="InterPro" id="IPR050109">
    <property type="entry name" value="HTH-type_TetR-like_transc_reg"/>
</dbReference>
<dbReference type="SUPFAM" id="SSF48498">
    <property type="entry name" value="Tetracyclin repressor-like, C-terminal domain"/>
    <property type="match status" value="1"/>
</dbReference>
<dbReference type="PANTHER" id="PTHR30328">
    <property type="entry name" value="TRANSCRIPTIONAL REPRESSOR"/>
    <property type="match status" value="1"/>
</dbReference>
<reference evidence="4" key="1">
    <citation type="submission" date="2023-03" db="EMBL/GenBank/DDBJ databases">
        <title>Edaphobacter sp.</title>
        <authorList>
            <person name="Huber K.J."/>
            <person name="Papendorf J."/>
            <person name="Pilke C."/>
            <person name="Bunk B."/>
            <person name="Sproeer C."/>
            <person name="Pester M."/>
        </authorList>
    </citation>
    <scope>NUCLEOTIDE SEQUENCE</scope>
    <source>
        <strain evidence="4">DSM 109919</strain>
        <strain evidence="5">DSM 109920</strain>
    </source>
</reference>
<dbReference type="RefSeq" id="WP_348268515.1">
    <property type="nucleotide sequence ID" value="NZ_CP121194.1"/>
</dbReference>
<dbReference type="KEGG" id="epl:P4G45_04685"/>
<feature type="DNA-binding region" description="H-T-H motif" evidence="2">
    <location>
        <begin position="36"/>
        <end position="55"/>
    </location>
</feature>
<evidence type="ECO:0000256" key="2">
    <source>
        <dbReference type="PROSITE-ProRule" id="PRU00335"/>
    </source>
</evidence>
<dbReference type="PANTHER" id="PTHR30328:SF54">
    <property type="entry name" value="HTH-TYPE TRANSCRIPTIONAL REPRESSOR SCO4008"/>
    <property type="match status" value="1"/>
</dbReference>
<accession>A0AAU7D9Y7</accession>
<evidence type="ECO:0000259" key="3">
    <source>
        <dbReference type="PROSITE" id="PS50977"/>
    </source>
</evidence>
<dbReference type="Pfam" id="PF00440">
    <property type="entry name" value="TetR_N"/>
    <property type="match status" value="1"/>
</dbReference>
<evidence type="ECO:0000313" key="5">
    <source>
        <dbReference type="EMBL" id="XBH14455.1"/>
    </source>
</evidence>
<dbReference type="InterPro" id="IPR009057">
    <property type="entry name" value="Homeodomain-like_sf"/>
</dbReference>
<dbReference type="Pfam" id="PF17938">
    <property type="entry name" value="TetR_C_29"/>
    <property type="match status" value="1"/>
</dbReference>
<dbReference type="InterPro" id="IPR036271">
    <property type="entry name" value="Tet_transcr_reg_TetR-rel_C_sf"/>
</dbReference>
<name>A0AAU7D1K3_9BACT</name>
<dbReference type="SUPFAM" id="SSF46689">
    <property type="entry name" value="Homeodomain-like"/>
    <property type="match status" value="1"/>
</dbReference>
<dbReference type="InterPro" id="IPR041474">
    <property type="entry name" value="NicS_C"/>
</dbReference>
<protein>
    <submittedName>
        <fullName evidence="4">TetR/AcrR family transcriptional regulator</fullName>
    </submittedName>
</protein>
<dbReference type="Gene3D" id="1.10.357.10">
    <property type="entry name" value="Tetracycline Repressor, domain 2"/>
    <property type="match status" value="1"/>
</dbReference>
<dbReference type="AlphaFoldDB" id="A0AAU7D1K3"/>
<evidence type="ECO:0000256" key="1">
    <source>
        <dbReference type="ARBA" id="ARBA00023125"/>
    </source>
</evidence>
<proteinExistence type="predicted"/>
<dbReference type="EMBL" id="CP121195">
    <property type="protein sequence ID" value="XBH14455.1"/>
    <property type="molecule type" value="Genomic_DNA"/>
</dbReference>